<dbReference type="RefSeq" id="WP_013386131.1">
    <property type="nucleotide sequence ID" value="NC_014628.2"/>
</dbReference>
<sequence length="163" mass="19785">MIIKDILKRMEYEHLYEAILKLYPKEHQRMEEGVYKELWDELQELVPIENPDRMTIHVQYVKEYERAEQYMWNVTYSMNRRFHHQYRLQFATRGQIVSALVNDPDLQVLSAEEYVAHIVFDIMREGQMEEQEDGIRSVEPKNHLPLFNDHAEYVSVDKRAKIR</sequence>
<dbReference type="EMBL" id="CP002214">
    <property type="protein sequence ID" value="ADO59717.1"/>
    <property type="molecule type" value="Genomic_DNA"/>
</dbReference>
<gene>
    <name evidence="1" type="ORF">PPSC2_26580</name>
</gene>
<proteinExistence type="predicted"/>
<dbReference type="Proteomes" id="UP000006868">
    <property type="component" value="Plasmid pSC2"/>
</dbReference>
<organism evidence="1 2">
    <name type="scientific">Paenibacillus polymyxa (strain SC2)</name>
    <name type="common">Bacillus polymyxa</name>
    <dbReference type="NCBI Taxonomy" id="886882"/>
    <lineage>
        <taxon>Bacteria</taxon>
        <taxon>Bacillati</taxon>
        <taxon>Bacillota</taxon>
        <taxon>Bacilli</taxon>
        <taxon>Bacillales</taxon>
        <taxon>Paenibacillaceae</taxon>
        <taxon>Paenibacillus</taxon>
    </lineage>
</organism>
<name>E3EK08_PAEPS</name>
<dbReference type="Pfam" id="PF20194">
    <property type="entry name" value="DUF6557"/>
    <property type="match status" value="1"/>
</dbReference>
<dbReference type="AlphaFoldDB" id="E3EK08"/>
<keyword evidence="1" id="KW-0614">Plasmid</keyword>
<protein>
    <submittedName>
        <fullName evidence="1">Uncharacterized protein</fullName>
    </submittedName>
</protein>
<reference evidence="1 2" key="1">
    <citation type="journal article" date="2011" name="J. Bacteriol.">
        <title>Complete genome sequence of Paenibacillus polymyxa SC2, a strain of plant growth-promoting Rhizobacterium with broad-spectrum antimicrobial activity.</title>
        <authorList>
            <person name="Ma M."/>
            <person name="Wang C."/>
            <person name="Ding Y."/>
            <person name="Li L."/>
            <person name="Shen D."/>
            <person name="Jiang X."/>
            <person name="Guan D."/>
            <person name="Cao F."/>
            <person name="Chen H."/>
            <person name="Feng R."/>
            <person name="Wang X."/>
            <person name="Ge Y."/>
            <person name="Yao L."/>
            <person name="Bing X."/>
            <person name="Yang X."/>
            <person name="Li J."/>
            <person name="Du B."/>
        </authorList>
    </citation>
    <scope>NUCLEOTIDE SEQUENCE [LARGE SCALE GENOMIC DNA]</scope>
    <source>
        <strain evidence="1 2">SC2</strain>
        <plasmid evidence="2">pSC2</plasmid>
    </source>
</reference>
<evidence type="ECO:0000313" key="2">
    <source>
        <dbReference type="Proteomes" id="UP000006868"/>
    </source>
</evidence>
<evidence type="ECO:0000313" key="1">
    <source>
        <dbReference type="EMBL" id="ADO59717.1"/>
    </source>
</evidence>
<geneLocation type="plasmid" evidence="1 2">
    <name>pSC2</name>
</geneLocation>
<accession>E3EK08</accession>
<dbReference type="PATRIC" id="fig|886882.15.peg.5607"/>
<dbReference type="HOGENOM" id="CLU_1625461_0_0_9"/>
<dbReference type="KEGG" id="ppm:PPSC2_26580"/>
<dbReference type="InterPro" id="IPR046687">
    <property type="entry name" value="DUF6557"/>
</dbReference>